<reference evidence="1 2" key="1">
    <citation type="submission" date="2017-02" db="EMBL/GenBank/DDBJ databases">
        <title>Complete genome sequence of the cold-active Pseudoalteromonas aliena strain EH1 isolated from Arctic seawater.</title>
        <authorList>
            <person name="Kim E."/>
            <person name="Heo E."/>
            <person name="Kim H."/>
            <person name="Kim D."/>
        </authorList>
    </citation>
    <scope>NUCLEOTIDE SEQUENCE [LARGE SCALE GENOMIC DNA]</scope>
    <source>
        <strain evidence="1 2">EH1</strain>
    </source>
</reference>
<dbReference type="Proteomes" id="UP000188243">
    <property type="component" value="Chromosome"/>
</dbReference>
<accession>A0A1Q2H089</accession>
<protein>
    <recommendedName>
        <fullName evidence="3">DUF3997 domain-containing protein</fullName>
    </recommendedName>
</protein>
<dbReference type="PROSITE" id="PS51257">
    <property type="entry name" value="PROKAR_LIPOPROTEIN"/>
    <property type="match status" value="1"/>
</dbReference>
<evidence type="ECO:0000313" key="2">
    <source>
        <dbReference type="Proteomes" id="UP000188243"/>
    </source>
</evidence>
<gene>
    <name evidence="1" type="ORF">B0W48_13715</name>
</gene>
<dbReference type="KEGG" id="paln:B0W48_13715"/>
<evidence type="ECO:0000313" key="1">
    <source>
        <dbReference type="EMBL" id="AQQ00772.1"/>
    </source>
</evidence>
<dbReference type="AlphaFoldDB" id="A0A1Q2H089"/>
<dbReference type="RefSeq" id="WP_077537450.1">
    <property type="nucleotide sequence ID" value="NZ_CP019628.1"/>
</dbReference>
<dbReference type="EMBL" id="CP019628">
    <property type="protein sequence ID" value="AQQ00772.1"/>
    <property type="molecule type" value="Genomic_DNA"/>
</dbReference>
<name>A0A1Q2H089_9GAMM</name>
<proteinExistence type="predicted"/>
<sequence>MRILFTIFLVLFISSCDSAYVWEEGRYKVNWIDVYENRSLGYYLDDGFKVPRIGREVIAIGSNKEHIVVMQFDKTTGSIKYYYIIKALDAVETDLSPGIKGPYSLEEFSIIKVKNKLPEFSVEFK</sequence>
<evidence type="ECO:0008006" key="3">
    <source>
        <dbReference type="Google" id="ProtNLM"/>
    </source>
</evidence>
<organism evidence="1 2">
    <name type="scientific">Pseudoalteromonas aliena</name>
    <dbReference type="NCBI Taxonomy" id="247523"/>
    <lineage>
        <taxon>Bacteria</taxon>
        <taxon>Pseudomonadati</taxon>
        <taxon>Pseudomonadota</taxon>
        <taxon>Gammaproteobacteria</taxon>
        <taxon>Alteromonadales</taxon>
        <taxon>Pseudoalteromonadaceae</taxon>
        <taxon>Pseudoalteromonas</taxon>
    </lineage>
</organism>